<dbReference type="Pfam" id="PF00196">
    <property type="entry name" value="GerE"/>
    <property type="match status" value="1"/>
</dbReference>
<dbReference type="EMBL" id="JBHSBL010000006">
    <property type="protein sequence ID" value="MFC4064838.1"/>
    <property type="molecule type" value="Genomic_DNA"/>
</dbReference>
<feature type="domain" description="HTH luxR-type" evidence="4">
    <location>
        <begin position="1"/>
        <end position="52"/>
    </location>
</feature>
<sequence>MLRLLADDLRNPEIAARLVLSVRTVDAHVAAVMAKLAAGSRRDAVDRARSLGLLGD</sequence>
<evidence type="ECO:0000256" key="2">
    <source>
        <dbReference type="ARBA" id="ARBA00023125"/>
    </source>
</evidence>
<protein>
    <submittedName>
        <fullName evidence="5">LuxR C-terminal-related transcriptional regulator</fullName>
    </submittedName>
</protein>
<keyword evidence="1" id="KW-0805">Transcription regulation</keyword>
<keyword evidence="6" id="KW-1185">Reference proteome</keyword>
<evidence type="ECO:0000256" key="3">
    <source>
        <dbReference type="ARBA" id="ARBA00023163"/>
    </source>
</evidence>
<dbReference type="SUPFAM" id="SSF46894">
    <property type="entry name" value="C-terminal effector domain of the bipartite response regulators"/>
    <property type="match status" value="1"/>
</dbReference>
<dbReference type="Proteomes" id="UP001595867">
    <property type="component" value="Unassembled WGS sequence"/>
</dbReference>
<accession>A0ABV8IPJ0</accession>
<gene>
    <name evidence="5" type="ORF">ACFO0C_07840</name>
</gene>
<keyword evidence="2" id="KW-0238">DNA-binding</keyword>
<name>A0ABV8IPJ0_9ACTN</name>
<dbReference type="InterPro" id="IPR000792">
    <property type="entry name" value="Tscrpt_reg_LuxR_C"/>
</dbReference>
<dbReference type="PANTHER" id="PTHR44688">
    <property type="entry name" value="DNA-BINDING TRANSCRIPTIONAL ACTIVATOR DEVR_DOSR"/>
    <property type="match status" value="1"/>
</dbReference>
<keyword evidence="3" id="KW-0804">Transcription</keyword>
<evidence type="ECO:0000313" key="5">
    <source>
        <dbReference type="EMBL" id="MFC4064838.1"/>
    </source>
</evidence>
<dbReference type="PROSITE" id="PS50043">
    <property type="entry name" value="HTH_LUXR_2"/>
    <property type="match status" value="1"/>
</dbReference>
<proteinExistence type="predicted"/>
<dbReference type="InterPro" id="IPR016032">
    <property type="entry name" value="Sig_transdc_resp-reg_C-effctor"/>
</dbReference>
<reference evidence="6" key="1">
    <citation type="journal article" date="2019" name="Int. J. Syst. Evol. Microbiol.">
        <title>The Global Catalogue of Microorganisms (GCM) 10K type strain sequencing project: providing services to taxonomists for standard genome sequencing and annotation.</title>
        <authorList>
            <consortium name="The Broad Institute Genomics Platform"/>
            <consortium name="The Broad Institute Genome Sequencing Center for Infectious Disease"/>
            <person name="Wu L."/>
            <person name="Ma J."/>
        </authorList>
    </citation>
    <scope>NUCLEOTIDE SEQUENCE [LARGE SCALE GENOMIC DNA]</scope>
    <source>
        <strain evidence="6">TBRC 5832</strain>
    </source>
</reference>
<evidence type="ECO:0000259" key="4">
    <source>
        <dbReference type="PROSITE" id="PS50043"/>
    </source>
</evidence>
<evidence type="ECO:0000313" key="6">
    <source>
        <dbReference type="Proteomes" id="UP001595867"/>
    </source>
</evidence>
<dbReference type="Gene3D" id="1.10.10.10">
    <property type="entry name" value="Winged helix-like DNA-binding domain superfamily/Winged helix DNA-binding domain"/>
    <property type="match status" value="1"/>
</dbReference>
<dbReference type="InterPro" id="IPR036388">
    <property type="entry name" value="WH-like_DNA-bd_sf"/>
</dbReference>
<dbReference type="RefSeq" id="WP_378065875.1">
    <property type="nucleotide sequence ID" value="NZ_JBHSBL010000006.1"/>
</dbReference>
<dbReference type="PROSITE" id="PS00622">
    <property type="entry name" value="HTH_LUXR_1"/>
    <property type="match status" value="1"/>
</dbReference>
<organism evidence="5 6">
    <name type="scientific">Actinoplanes subglobosus</name>
    <dbReference type="NCBI Taxonomy" id="1547892"/>
    <lineage>
        <taxon>Bacteria</taxon>
        <taxon>Bacillati</taxon>
        <taxon>Actinomycetota</taxon>
        <taxon>Actinomycetes</taxon>
        <taxon>Micromonosporales</taxon>
        <taxon>Micromonosporaceae</taxon>
        <taxon>Actinoplanes</taxon>
    </lineage>
</organism>
<evidence type="ECO:0000256" key="1">
    <source>
        <dbReference type="ARBA" id="ARBA00023015"/>
    </source>
</evidence>
<comment type="caution">
    <text evidence="5">The sequence shown here is derived from an EMBL/GenBank/DDBJ whole genome shotgun (WGS) entry which is preliminary data.</text>
</comment>
<dbReference type="PANTHER" id="PTHR44688:SF16">
    <property type="entry name" value="DNA-BINDING TRANSCRIPTIONAL ACTIVATOR DEVR_DOSR"/>
    <property type="match status" value="1"/>
</dbReference>
<dbReference type="SMART" id="SM00421">
    <property type="entry name" value="HTH_LUXR"/>
    <property type="match status" value="1"/>
</dbReference>